<gene>
    <name evidence="2" type="ORF">P154DRAFT_617667</name>
</gene>
<name>A0A6A5WQJ2_9PLEO</name>
<evidence type="ECO:0000313" key="2">
    <source>
        <dbReference type="EMBL" id="KAF2003797.1"/>
    </source>
</evidence>
<dbReference type="GO" id="GO:0005506">
    <property type="term" value="F:iron ion binding"/>
    <property type="evidence" value="ECO:0007669"/>
    <property type="project" value="InterPro"/>
</dbReference>
<keyword evidence="1" id="KW-0472">Membrane</keyword>
<keyword evidence="1" id="KW-1133">Transmembrane helix</keyword>
<organism evidence="2 3">
    <name type="scientific">Amniculicola lignicola CBS 123094</name>
    <dbReference type="NCBI Taxonomy" id="1392246"/>
    <lineage>
        <taxon>Eukaryota</taxon>
        <taxon>Fungi</taxon>
        <taxon>Dikarya</taxon>
        <taxon>Ascomycota</taxon>
        <taxon>Pezizomycotina</taxon>
        <taxon>Dothideomycetes</taxon>
        <taxon>Pleosporomycetidae</taxon>
        <taxon>Pleosporales</taxon>
        <taxon>Amniculicolaceae</taxon>
        <taxon>Amniculicola</taxon>
    </lineage>
</organism>
<dbReference type="SUPFAM" id="SSF48264">
    <property type="entry name" value="Cytochrome P450"/>
    <property type="match status" value="1"/>
</dbReference>
<dbReference type="AlphaFoldDB" id="A0A6A5WQJ2"/>
<protein>
    <recommendedName>
        <fullName evidence="4">Cytochrome P450</fullName>
    </recommendedName>
</protein>
<evidence type="ECO:0000313" key="3">
    <source>
        <dbReference type="Proteomes" id="UP000799779"/>
    </source>
</evidence>
<evidence type="ECO:0000256" key="1">
    <source>
        <dbReference type="SAM" id="Phobius"/>
    </source>
</evidence>
<dbReference type="Proteomes" id="UP000799779">
    <property type="component" value="Unassembled WGS sequence"/>
</dbReference>
<dbReference type="EMBL" id="ML977571">
    <property type="protein sequence ID" value="KAF2003797.1"/>
    <property type="molecule type" value="Genomic_DNA"/>
</dbReference>
<dbReference type="GO" id="GO:0020037">
    <property type="term" value="F:heme binding"/>
    <property type="evidence" value="ECO:0007669"/>
    <property type="project" value="InterPro"/>
</dbReference>
<evidence type="ECO:0008006" key="4">
    <source>
        <dbReference type="Google" id="ProtNLM"/>
    </source>
</evidence>
<dbReference type="OrthoDB" id="5407225at2759"/>
<accession>A0A6A5WQJ2</accession>
<proteinExistence type="predicted"/>
<dbReference type="Gene3D" id="1.10.630.10">
    <property type="entry name" value="Cytochrome P450"/>
    <property type="match status" value="1"/>
</dbReference>
<sequence length="243" mass="27928">MAVYSDTHKFPFIASISRRASLIIFIASKVQGITPVPRITSIVWIAGMWKERPFFTFTAALFLVLSFWFCKKLYFHRSLCRGLPGPPHSFLFGHIPIVLKLMKKIPIRVHPLYYASFLREEYGLSDVFYLDLWPLSFQFLTIFDPEVTDQLIVKDSQPKHSALKIFMGLLAGSSENLLSSDGSEWARWRRIFNPGFSTSHLTTSVPRIYHMQKSTESLGVPASRFFRRVALSKLANPQQYTIS</sequence>
<dbReference type="GO" id="GO:0016705">
    <property type="term" value="F:oxidoreductase activity, acting on paired donors, with incorporation or reduction of molecular oxygen"/>
    <property type="evidence" value="ECO:0007669"/>
    <property type="project" value="InterPro"/>
</dbReference>
<reference evidence="2" key="1">
    <citation type="journal article" date="2020" name="Stud. Mycol.">
        <title>101 Dothideomycetes genomes: a test case for predicting lifestyles and emergence of pathogens.</title>
        <authorList>
            <person name="Haridas S."/>
            <person name="Albert R."/>
            <person name="Binder M."/>
            <person name="Bloem J."/>
            <person name="Labutti K."/>
            <person name="Salamov A."/>
            <person name="Andreopoulos B."/>
            <person name="Baker S."/>
            <person name="Barry K."/>
            <person name="Bills G."/>
            <person name="Bluhm B."/>
            <person name="Cannon C."/>
            <person name="Castanera R."/>
            <person name="Culley D."/>
            <person name="Daum C."/>
            <person name="Ezra D."/>
            <person name="Gonzalez J."/>
            <person name="Henrissat B."/>
            <person name="Kuo A."/>
            <person name="Liang C."/>
            <person name="Lipzen A."/>
            <person name="Lutzoni F."/>
            <person name="Magnuson J."/>
            <person name="Mondo S."/>
            <person name="Nolan M."/>
            <person name="Ohm R."/>
            <person name="Pangilinan J."/>
            <person name="Park H.-J."/>
            <person name="Ramirez L."/>
            <person name="Alfaro M."/>
            <person name="Sun H."/>
            <person name="Tritt A."/>
            <person name="Yoshinaga Y."/>
            <person name="Zwiers L.-H."/>
            <person name="Turgeon B."/>
            <person name="Goodwin S."/>
            <person name="Spatafora J."/>
            <person name="Crous P."/>
            <person name="Grigoriev I."/>
        </authorList>
    </citation>
    <scope>NUCLEOTIDE SEQUENCE</scope>
    <source>
        <strain evidence="2">CBS 123094</strain>
    </source>
</reference>
<dbReference type="InterPro" id="IPR036396">
    <property type="entry name" value="Cyt_P450_sf"/>
</dbReference>
<dbReference type="GO" id="GO:0004497">
    <property type="term" value="F:monooxygenase activity"/>
    <property type="evidence" value="ECO:0007669"/>
    <property type="project" value="InterPro"/>
</dbReference>
<keyword evidence="1" id="KW-0812">Transmembrane</keyword>
<feature type="transmembrane region" description="Helical" evidence="1">
    <location>
        <begin position="54"/>
        <end position="70"/>
    </location>
</feature>
<keyword evidence="3" id="KW-1185">Reference proteome</keyword>